<evidence type="ECO:0000256" key="2">
    <source>
        <dbReference type="ARBA" id="ARBA00022438"/>
    </source>
</evidence>
<accession>A0A8J2ZX46</accession>
<dbReference type="FunFam" id="3.90.70.10:FF:000091">
    <property type="entry name" value="Aminopeptidase C"/>
    <property type="match status" value="1"/>
</dbReference>
<comment type="catalytic activity">
    <reaction evidence="1">
        <text>Inactivates bleomycin B2 (a cytotoxic glycometallopeptide) by hydrolysis of a carboxyamide bond of beta-aminoalanine, but also shows general aminopeptidase activity. The specificity varies somewhat with source, but amino acid arylamides of Met, Leu and Ala are preferred.</text>
        <dbReference type="EC" id="3.4.22.40"/>
    </reaction>
</comment>
<dbReference type="Proteomes" id="UP000656813">
    <property type="component" value="Unassembled WGS sequence"/>
</dbReference>
<evidence type="ECO:0000313" key="9">
    <source>
        <dbReference type="Proteomes" id="UP000656813"/>
    </source>
</evidence>
<proteinExistence type="inferred from homology"/>
<dbReference type="GO" id="GO:0043418">
    <property type="term" value="P:homocysteine catabolic process"/>
    <property type="evidence" value="ECO:0007669"/>
    <property type="project" value="TreeGrafter"/>
</dbReference>
<name>A0A8J2ZX46_9BACL</name>
<keyword evidence="4 6" id="KW-0378">Hydrolase</keyword>
<dbReference type="GO" id="GO:0005737">
    <property type="term" value="C:cytoplasm"/>
    <property type="evidence" value="ECO:0007669"/>
    <property type="project" value="TreeGrafter"/>
</dbReference>
<dbReference type="RefSeq" id="WP_373284450.1">
    <property type="nucleotide sequence ID" value="NZ_BMFV01000023.1"/>
</dbReference>
<reference evidence="8" key="2">
    <citation type="submission" date="2020-09" db="EMBL/GenBank/DDBJ databases">
        <authorList>
            <person name="Sun Q."/>
            <person name="Zhou Y."/>
        </authorList>
    </citation>
    <scope>NUCLEOTIDE SEQUENCE</scope>
    <source>
        <strain evidence="8">CGMCC 1.12777</strain>
    </source>
</reference>
<dbReference type="GO" id="GO:0004197">
    <property type="term" value="F:cysteine-type endopeptidase activity"/>
    <property type="evidence" value="ECO:0007669"/>
    <property type="project" value="UniProtKB-EC"/>
</dbReference>
<dbReference type="AlphaFoldDB" id="A0A8J2ZX46"/>
<dbReference type="InterPro" id="IPR004134">
    <property type="entry name" value="Peptidase_C1B"/>
</dbReference>
<dbReference type="InterPro" id="IPR000169">
    <property type="entry name" value="Pept_cys_AS"/>
</dbReference>
<dbReference type="GO" id="GO:0070005">
    <property type="term" value="F:cysteine-type aminopeptidase activity"/>
    <property type="evidence" value="ECO:0007669"/>
    <property type="project" value="InterPro"/>
</dbReference>
<comment type="caution">
    <text evidence="8">The sequence shown here is derived from an EMBL/GenBank/DDBJ whole genome shotgun (WGS) entry which is preliminary data.</text>
</comment>
<dbReference type="GO" id="GO:0009636">
    <property type="term" value="P:response to toxic substance"/>
    <property type="evidence" value="ECO:0007669"/>
    <property type="project" value="TreeGrafter"/>
</dbReference>
<evidence type="ECO:0000313" key="8">
    <source>
        <dbReference type="EMBL" id="GGH84683.1"/>
    </source>
</evidence>
<keyword evidence="2 6" id="KW-0031">Aminopeptidase</keyword>
<evidence type="ECO:0000256" key="5">
    <source>
        <dbReference type="ARBA" id="ARBA00022807"/>
    </source>
</evidence>
<dbReference type="InterPro" id="IPR038765">
    <property type="entry name" value="Papain-like_cys_pep_sf"/>
</dbReference>
<keyword evidence="3 6" id="KW-0645">Protease</keyword>
<dbReference type="PANTHER" id="PTHR10363:SF2">
    <property type="entry name" value="BLEOMYCIN HYDROLASE"/>
    <property type="match status" value="1"/>
</dbReference>
<evidence type="ECO:0000256" key="4">
    <source>
        <dbReference type="ARBA" id="ARBA00022801"/>
    </source>
</evidence>
<keyword evidence="9" id="KW-1185">Reference proteome</keyword>
<dbReference type="SUPFAM" id="SSF54001">
    <property type="entry name" value="Cysteine proteinases"/>
    <property type="match status" value="1"/>
</dbReference>
<dbReference type="PANTHER" id="PTHR10363">
    <property type="entry name" value="BLEOMYCIN HYDROLASE"/>
    <property type="match status" value="1"/>
</dbReference>
<dbReference type="EMBL" id="BMFV01000023">
    <property type="protein sequence ID" value="GGH84683.1"/>
    <property type="molecule type" value="Genomic_DNA"/>
</dbReference>
<dbReference type="Gene3D" id="3.90.70.10">
    <property type="entry name" value="Cysteine proteinases"/>
    <property type="match status" value="1"/>
</dbReference>
<comment type="similarity">
    <text evidence="6">Belongs to the peptidase C1 family.</text>
</comment>
<gene>
    <name evidence="8" type="primary">pepC</name>
    <name evidence="8" type="ORF">GCM10007096_28330</name>
</gene>
<evidence type="ECO:0000256" key="1">
    <source>
        <dbReference type="ARBA" id="ARBA00000423"/>
    </source>
</evidence>
<feature type="active site" evidence="7">
    <location>
        <position position="371"/>
    </location>
</feature>
<evidence type="ECO:0000256" key="7">
    <source>
        <dbReference type="PIRSR" id="PIRSR005700-1"/>
    </source>
</evidence>
<sequence>MANELSAKMNGISPEMVKRFSDNNRAQGLNQTIKNAIMKNGIDAATENNAAIVAMNQVFSEEIKTGKVTNQKQSGRCWMFAALNTFNHHLTDLFNLKDFELSQNHTNFWDKFEKSNFFLESIIETASEPLEGRLVSHLLSTPQQDGGQWDMLVSLVQKYGVVPKQVMPETFQSERSGRLNAILNTTLREDALKLRSLHSQGRSQEEIQNVKEDMLADIYKILSLSLGEPPTAFDFEFRDEDGEFHREQGITPQAFYQKYVGLNLDDYVSIINAPTKDKPYGKTYTVQFLGNVVGGKPIKYLNVDMETLKQVAINQIKDNESVWFGCDVGKYSNSQYGIMDTDLYQYEEAFGFPFQMTKAERLDYKSSIMTHAMVLTGVNLVEGKPTRWKVENSWGEKAGKKGYFVMSDKWMDEYTYQVVVNKKYLSDDLKAALEQEPIELKPWDPMGSLA</sequence>
<keyword evidence="5 6" id="KW-0788">Thiol protease</keyword>
<organism evidence="8 9">
    <name type="scientific">Pullulanibacillus pueri</name>
    <dbReference type="NCBI Taxonomy" id="1437324"/>
    <lineage>
        <taxon>Bacteria</taxon>
        <taxon>Bacillati</taxon>
        <taxon>Bacillota</taxon>
        <taxon>Bacilli</taxon>
        <taxon>Bacillales</taxon>
        <taxon>Sporolactobacillaceae</taxon>
        <taxon>Pullulanibacillus</taxon>
    </lineage>
</organism>
<dbReference type="PROSITE" id="PS00639">
    <property type="entry name" value="THIOL_PROTEASE_HIS"/>
    <property type="match status" value="1"/>
</dbReference>
<dbReference type="PIRSF" id="PIRSF005700">
    <property type="entry name" value="PepC"/>
    <property type="match status" value="1"/>
</dbReference>
<feature type="active site" evidence="7">
    <location>
        <position position="77"/>
    </location>
</feature>
<dbReference type="InterPro" id="IPR025660">
    <property type="entry name" value="Pept_his_AS"/>
</dbReference>
<evidence type="ECO:0000256" key="6">
    <source>
        <dbReference type="PIRNR" id="PIRNR005700"/>
    </source>
</evidence>
<dbReference type="GO" id="GO:0006508">
    <property type="term" value="P:proteolysis"/>
    <property type="evidence" value="ECO:0007669"/>
    <property type="project" value="UniProtKB-KW"/>
</dbReference>
<protein>
    <recommendedName>
        <fullName evidence="6">Aminopeptidase</fullName>
    </recommendedName>
</protein>
<dbReference type="PROSITE" id="PS00139">
    <property type="entry name" value="THIOL_PROTEASE_CYS"/>
    <property type="match status" value="1"/>
</dbReference>
<evidence type="ECO:0000256" key="3">
    <source>
        <dbReference type="ARBA" id="ARBA00022670"/>
    </source>
</evidence>
<feature type="active site" evidence="7">
    <location>
        <position position="392"/>
    </location>
</feature>
<dbReference type="CDD" id="cd00585">
    <property type="entry name" value="Peptidase_C1B"/>
    <property type="match status" value="1"/>
</dbReference>
<dbReference type="Pfam" id="PF03051">
    <property type="entry name" value="Peptidase_C1_2"/>
    <property type="match status" value="1"/>
</dbReference>
<reference evidence="8" key="1">
    <citation type="journal article" date="2014" name="Int. J. Syst. Evol. Microbiol.">
        <title>Complete genome sequence of Corynebacterium casei LMG S-19264T (=DSM 44701T), isolated from a smear-ripened cheese.</title>
        <authorList>
            <consortium name="US DOE Joint Genome Institute (JGI-PGF)"/>
            <person name="Walter F."/>
            <person name="Albersmeier A."/>
            <person name="Kalinowski J."/>
            <person name="Ruckert C."/>
        </authorList>
    </citation>
    <scope>NUCLEOTIDE SEQUENCE</scope>
    <source>
        <strain evidence="8">CGMCC 1.12777</strain>
    </source>
</reference>